<evidence type="ECO:0000313" key="3">
    <source>
        <dbReference type="Proteomes" id="UP001595887"/>
    </source>
</evidence>
<sequence length="124" mass="12882">MTLSRFSSRLGALLCALFVSFTLLFVAPQAHAVKPGVNFYTIELTQNSVTTKQRIKGVFVTCTDGQCAAPLASTAHKNMCIAVVKELGAVKSFQAGGREFDAQDIASCNNKGGAGAPSAVAAAK</sequence>
<dbReference type="InterPro" id="IPR058067">
    <property type="entry name" value="CC_3452-like"/>
</dbReference>
<evidence type="ECO:0008006" key="4">
    <source>
        <dbReference type="Google" id="ProtNLM"/>
    </source>
</evidence>
<dbReference type="RefSeq" id="WP_381423258.1">
    <property type="nucleotide sequence ID" value="NZ_JBHSDH010000013.1"/>
</dbReference>
<dbReference type="Pfam" id="PF26624">
    <property type="entry name" value="DUF8200"/>
    <property type="match status" value="1"/>
</dbReference>
<dbReference type="NCBIfam" id="NF047636">
    <property type="entry name" value="CC_3452_fam"/>
    <property type="match status" value="1"/>
</dbReference>
<proteinExistence type="predicted"/>
<accession>A0ABV8RJJ5</accession>
<dbReference type="InterPro" id="IPR058513">
    <property type="entry name" value="DUF8200"/>
</dbReference>
<feature type="chain" id="PRO_5045219983" description="UrcA family protein" evidence="1">
    <location>
        <begin position="33"/>
        <end position="124"/>
    </location>
</feature>
<protein>
    <recommendedName>
        <fullName evidence="4">UrcA family protein</fullName>
    </recommendedName>
</protein>
<gene>
    <name evidence="2" type="ORF">ACFOWX_08800</name>
</gene>
<reference evidence="3" key="1">
    <citation type="journal article" date="2019" name="Int. J. Syst. Evol. Microbiol.">
        <title>The Global Catalogue of Microorganisms (GCM) 10K type strain sequencing project: providing services to taxonomists for standard genome sequencing and annotation.</title>
        <authorList>
            <consortium name="The Broad Institute Genomics Platform"/>
            <consortium name="The Broad Institute Genome Sequencing Center for Infectious Disease"/>
            <person name="Wu L."/>
            <person name="Ma J."/>
        </authorList>
    </citation>
    <scope>NUCLEOTIDE SEQUENCE [LARGE SCALE GENOMIC DNA]</scope>
    <source>
        <strain evidence="3">CECT 8531</strain>
    </source>
</reference>
<keyword evidence="3" id="KW-1185">Reference proteome</keyword>
<name>A0ABV8RJJ5_9SPHN</name>
<dbReference type="EMBL" id="JBHSDH010000013">
    <property type="protein sequence ID" value="MFC4292511.1"/>
    <property type="molecule type" value="Genomic_DNA"/>
</dbReference>
<dbReference type="Proteomes" id="UP001595887">
    <property type="component" value="Unassembled WGS sequence"/>
</dbReference>
<evidence type="ECO:0000256" key="1">
    <source>
        <dbReference type="SAM" id="SignalP"/>
    </source>
</evidence>
<comment type="caution">
    <text evidence="2">The sequence shown here is derived from an EMBL/GenBank/DDBJ whole genome shotgun (WGS) entry which is preliminary data.</text>
</comment>
<evidence type="ECO:0000313" key="2">
    <source>
        <dbReference type="EMBL" id="MFC4292511.1"/>
    </source>
</evidence>
<organism evidence="2 3">
    <name type="scientific">Sphingorhabdus arenilitoris</name>
    <dbReference type="NCBI Taxonomy" id="1490041"/>
    <lineage>
        <taxon>Bacteria</taxon>
        <taxon>Pseudomonadati</taxon>
        <taxon>Pseudomonadota</taxon>
        <taxon>Alphaproteobacteria</taxon>
        <taxon>Sphingomonadales</taxon>
        <taxon>Sphingomonadaceae</taxon>
        <taxon>Sphingorhabdus</taxon>
    </lineage>
</organism>
<feature type="signal peptide" evidence="1">
    <location>
        <begin position="1"/>
        <end position="32"/>
    </location>
</feature>
<keyword evidence="1" id="KW-0732">Signal</keyword>